<dbReference type="GO" id="GO:0019028">
    <property type="term" value="C:viral capsid"/>
    <property type="evidence" value="ECO:0007669"/>
    <property type="project" value="InterPro"/>
</dbReference>
<dbReference type="OrthoDB" id="9419at10239"/>
<evidence type="ECO:0000313" key="1">
    <source>
        <dbReference type="EMBL" id="AIU41312.1"/>
    </source>
</evidence>
<dbReference type="Proteomes" id="UP000201917">
    <property type="component" value="Segment"/>
</dbReference>
<reference evidence="1 2" key="1">
    <citation type="journal article" date="2014" name="PLoS ONE">
        <title>Genomic Sequencing and Analysis of Sucra jujuba Nucleopolyhedrovirus.</title>
        <authorList>
            <person name="Liu X."/>
            <person name="Yin F."/>
            <person name="Zhu Z."/>
            <person name="Hou D."/>
            <person name="Wang J."/>
            <person name="Zhang L."/>
            <person name="Wang M."/>
            <person name="Wang H."/>
            <person name="Hu Z."/>
            <person name="Deng F."/>
        </authorList>
    </citation>
    <scope>NUCLEOTIDE SEQUENCE [LARGE SCALE GENOMIC DNA]</scope>
    <source>
        <strain evidence="1">473</strain>
    </source>
</reference>
<dbReference type="KEGG" id="vg:26382528"/>
<sequence length="324" mass="37030">MSLVPLMGSSLTNRLRSYCIFNSVQPLNACQSYGSPCTPDHTIDDGTYICQGHLTRLKMEKMVLPIPDSDGNTYNRLIARSLVMDSAIGDQRILVPVYRNYQTVLFINQLSYAEQLIWHMIYNNRAEQDRICNLLQVGEATFQTDSYKIAQDIFARTLGILALTNPQRQCSPIRTNNTRIYYSDGNSTIRDEISSTITEWPDFIKNLVDRLIAPEIINIDEKSLMLRNCSTCQIRRDGLIAEPNLYNPEVSRYMNPKNENILQIQTVLKFKGNSVALQRPLNRYEPFPVIVPLFLGQENVITLNTIPPYKTFVLQEQTPTLPAE</sequence>
<keyword evidence="2" id="KW-1185">Reference proteome</keyword>
<organism evidence="1 2">
    <name type="scientific">Sucra jujuba nucleopolyhedrovirus</name>
    <dbReference type="NCBI Taxonomy" id="1563660"/>
    <lineage>
        <taxon>Viruses</taxon>
        <taxon>Viruses incertae sedis</taxon>
        <taxon>Naldaviricetes</taxon>
        <taxon>Lefavirales</taxon>
        <taxon>Baculoviridae</taxon>
        <taxon>Alphabaculovirus</taxon>
        <taxon>Alphabaculovirus sujujubae</taxon>
    </lineage>
</organism>
<dbReference type="InterPro" id="IPR007589">
    <property type="entry name" value="Baculo_VP39"/>
</dbReference>
<dbReference type="Pfam" id="PF04501">
    <property type="entry name" value="Baculo_VP39"/>
    <property type="match status" value="1"/>
</dbReference>
<dbReference type="GeneID" id="26382528"/>
<evidence type="ECO:0000313" key="2">
    <source>
        <dbReference type="Proteomes" id="UP000201917"/>
    </source>
</evidence>
<protein>
    <submittedName>
        <fullName evidence="1">Vp39</fullName>
    </submittedName>
</protein>
<dbReference type="GO" id="GO:0005198">
    <property type="term" value="F:structural molecule activity"/>
    <property type="evidence" value="ECO:0007669"/>
    <property type="project" value="InterPro"/>
</dbReference>
<dbReference type="EMBL" id="KJ676450">
    <property type="protein sequence ID" value="AIU41312.1"/>
    <property type="molecule type" value="Genomic_DNA"/>
</dbReference>
<dbReference type="RefSeq" id="YP_009186764.1">
    <property type="nucleotide sequence ID" value="NC_028636.1"/>
</dbReference>
<name>A0A097P905_9ABAC</name>
<accession>A0A097P905</accession>
<proteinExistence type="predicted"/>